<dbReference type="PANTHER" id="PTHR42851:SF8">
    <property type="entry name" value="PWWP DOMAIN-CONTAINING PROTEIN"/>
    <property type="match status" value="1"/>
</dbReference>
<accession>A0A5N6RTF6</accession>
<dbReference type="InterPro" id="IPR000313">
    <property type="entry name" value="PWWP_dom"/>
</dbReference>
<dbReference type="AlphaFoldDB" id="A0A5N6RTF6"/>
<feature type="compositionally biased region" description="Basic and acidic residues" evidence="1">
    <location>
        <begin position="473"/>
        <end position="512"/>
    </location>
</feature>
<dbReference type="OrthoDB" id="21615at2759"/>
<dbReference type="PROSITE" id="PS50812">
    <property type="entry name" value="PWWP"/>
    <property type="match status" value="1"/>
</dbReference>
<dbReference type="SUPFAM" id="SSF63748">
    <property type="entry name" value="Tudor/PWWP/MBT"/>
    <property type="match status" value="1"/>
</dbReference>
<keyword evidence="4" id="KW-1185">Reference proteome</keyword>
<protein>
    <recommendedName>
        <fullName evidence="2">PWWP domain-containing protein</fullName>
    </recommendedName>
</protein>
<feature type="region of interest" description="Disordered" evidence="1">
    <location>
        <begin position="972"/>
        <end position="1007"/>
    </location>
</feature>
<feature type="region of interest" description="Disordered" evidence="1">
    <location>
        <begin position="1"/>
        <end position="21"/>
    </location>
</feature>
<reference evidence="3 4" key="1">
    <citation type="submission" date="2019-06" db="EMBL/GenBank/DDBJ databases">
        <title>A chromosomal-level reference genome of Carpinus fangiana (Coryloideae, Betulaceae).</title>
        <authorList>
            <person name="Yang X."/>
            <person name="Wang Z."/>
            <person name="Zhang L."/>
            <person name="Hao G."/>
            <person name="Liu J."/>
            <person name="Yang Y."/>
        </authorList>
    </citation>
    <scope>NUCLEOTIDE SEQUENCE [LARGE SCALE GENOMIC DNA]</scope>
    <source>
        <strain evidence="3">Cfa_2016G</strain>
        <tissue evidence="3">Leaf</tissue>
    </source>
</reference>
<dbReference type="Proteomes" id="UP000327013">
    <property type="component" value="Chromosome 8"/>
</dbReference>
<proteinExistence type="predicted"/>
<feature type="region of interest" description="Disordered" evidence="1">
    <location>
        <begin position="891"/>
        <end position="949"/>
    </location>
</feature>
<feature type="domain" description="PWWP" evidence="2">
    <location>
        <begin position="226"/>
        <end position="287"/>
    </location>
</feature>
<feature type="region of interest" description="Disordered" evidence="1">
    <location>
        <begin position="528"/>
        <end position="554"/>
    </location>
</feature>
<sequence>MENPKTPETLEEASGPAGLSDFSEYCTGLESIPEIPVEKKGEGVGENDASVGVDNVEVVNRVVEVEERNDGIEGENVVVGVETMGSNEENCINGVGIEKGCPVDGGLDSDNEAQKGSMDSKQEGGLVGLVSNESEDVGVEKIVQQEGMKEDSGSVLDGVNSARKDEVSGDGISLFVDICGPPAGPTQDNLVEEKCCGSMASGEKSKEAGDVEEDKEIDNPEYNFSVGDVVWVKTKSQTWWPGKIYDPLDVPGHAAKSEQRDCLLIGYFGSSHVAWCSLSQLRPFQENFEHMLGQNKSRSFIGAAEKAAHEFGRRIKQEMTCSCALKQSQQSAGVQSKEGVARPDRKSGELGEFSVTRFEPANFILQLKNLALVGSMPGMIEFAVAQNRLSAFYRSIGHFQLPMHQLQEISDIEDSDDGLLMVKSKFDVQIEDQVIQSADLQKESEVLGNNFLLQEKIEDVADGLDGEMGAVPEDCKSNDAEKDAVSNDKTSKSKERKRENDSEVKNGSESRERKKSRYLSFPYVNWGHKGLPDETEDPKAPQAPEEADTNVNPGQFTASPAIVKCSSKRFWRKWYSKFISGSNKYGNLELINASSAEFLSKLRFTAVDCLYPNESENFDSIEWFFSRFRISVYRDESLYEMYCKNMAAHNENIAAEPSLLADNPQEIKHSSPTAKTVSKKRKEKAILQHSGAELTASVNGHPDTDTGKDSREISHPSLNGKPEGKIGKKKGKANLGRSKTKSLSGLSDVNINIATSSSIFNDYLGTGPLNSSGKPKKTKPKKGASPTCLQTKPTTGIPDLNGNCAVPISAVEDQLVTGHVTSAGKPEPKKRKKKAAASGPLEIQARHLNRNIVEPGSLVIDLGVMRPHSLDDITRKNDGEGKEELTSVCLDSKLAGGPQSSIGSYPRPDLAVKDPQDFSPLSAEGKPRKRERKRKDKATSENKLTVGIPDLNGISSEYSSLGKEFQESNGLLSQIKSERKKRRRKGEATSDHLRGKLTAGRPDININHDSVETNGEAPETALLLTFAPGVPMPSKEDLVATFCRFGPLKESETQLLKDSGSAQMVFMKSADAGEAFRSLENNNPFSAALVNYRLHHPSAAVSKVLEPERTLLAASGALPTEVCITPGMPSGSMPNSGEVPPLDFIRQNLQMMTSMLEKAGDNLSPETRAKLEGEIKGLLKKVTSVAGSSST</sequence>
<dbReference type="Gene3D" id="2.30.30.140">
    <property type="match status" value="1"/>
</dbReference>
<feature type="region of interest" description="Disordered" evidence="1">
    <location>
        <begin position="104"/>
        <end position="125"/>
    </location>
</feature>
<name>A0A5N6RTF6_9ROSI</name>
<evidence type="ECO:0000259" key="2">
    <source>
        <dbReference type="PROSITE" id="PS50812"/>
    </source>
</evidence>
<feature type="compositionally biased region" description="Basic residues" evidence="1">
    <location>
        <begin position="927"/>
        <end position="936"/>
    </location>
</feature>
<dbReference type="EMBL" id="CM017328">
    <property type="protein sequence ID" value="KAE8124234.1"/>
    <property type="molecule type" value="Genomic_DNA"/>
</dbReference>
<dbReference type="PANTHER" id="PTHR42851">
    <property type="entry name" value="ALDOLASE-RELATED"/>
    <property type="match status" value="1"/>
</dbReference>
<evidence type="ECO:0000313" key="4">
    <source>
        <dbReference type="Proteomes" id="UP000327013"/>
    </source>
</evidence>
<dbReference type="SMART" id="SM00293">
    <property type="entry name" value="PWWP"/>
    <property type="match status" value="1"/>
</dbReference>
<feature type="region of interest" description="Disordered" evidence="1">
    <location>
        <begin position="465"/>
        <end position="514"/>
    </location>
</feature>
<evidence type="ECO:0000256" key="1">
    <source>
        <dbReference type="SAM" id="MobiDB-lite"/>
    </source>
</evidence>
<feature type="region of interest" description="Disordered" evidence="1">
    <location>
        <begin position="819"/>
        <end position="838"/>
    </location>
</feature>
<evidence type="ECO:0000313" key="3">
    <source>
        <dbReference type="EMBL" id="KAE8124234.1"/>
    </source>
</evidence>
<feature type="region of interest" description="Disordered" evidence="1">
    <location>
        <begin position="766"/>
        <end position="794"/>
    </location>
</feature>
<dbReference type="InterPro" id="IPR053063">
    <property type="entry name" value="PWWP_domain_containing_PDP"/>
</dbReference>
<organism evidence="3 4">
    <name type="scientific">Carpinus fangiana</name>
    <dbReference type="NCBI Taxonomy" id="176857"/>
    <lineage>
        <taxon>Eukaryota</taxon>
        <taxon>Viridiplantae</taxon>
        <taxon>Streptophyta</taxon>
        <taxon>Embryophyta</taxon>
        <taxon>Tracheophyta</taxon>
        <taxon>Spermatophyta</taxon>
        <taxon>Magnoliopsida</taxon>
        <taxon>eudicotyledons</taxon>
        <taxon>Gunneridae</taxon>
        <taxon>Pentapetalae</taxon>
        <taxon>rosids</taxon>
        <taxon>fabids</taxon>
        <taxon>Fagales</taxon>
        <taxon>Betulaceae</taxon>
        <taxon>Carpinus</taxon>
    </lineage>
</organism>
<feature type="compositionally biased region" description="Basic and acidic residues" evidence="1">
    <location>
        <begin position="702"/>
        <end position="714"/>
    </location>
</feature>
<feature type="region of interest" description="Disordered" evidence="1">
    <location>
        <begin position="661"/>
        <end position="742"/>
    </location>
</feature>
<dbReference type="CDD" id="cd05162">
    <property type="entry name" value="PWWP"/>
    <property type="match status" value="1"/>
</dbReference>
<gene>
    <name evidence="3" type="ORF">FH972_019138</name>
</gene>
<dbReference type="Pfam" id="PF00855">
    <property type="entry name" value="PWWP"/>
    <property type="match status" value="1"/>
</dbReference>